<dbReference type="OrthoDB" id="9792581at2"/>
<dbReference type="GO" id="GO:0005886">
    <property type="term" value="C:plasma membrane"/>
    <property type="evidence" value="ECO:0007669"/>
    <property type="project" value="UniProtKB-SubCell"/>
</dbReference>
<evidence type="ECO:0000313" key="8">
    <source>
        <dbReference type="EMBL" id="OAR05339.1"/>
    </source>
</evidence>
<keyword evidence="3 6" id="KW-0812">Transmembrane</keyword>
<evidence type="ECO:0000256" key="6">
    <source>
        <dbReference type="RuleBase" id="RU363041"/>
    </source>
</evidence>
<dbReference type="InterPro" id="IPR002781">
    <property type="entry name" value="TM_pro_TauE-like"/>
</dbReference>
<dbReference type="PANTHER" id="PTHR43701">
    <property type="entry name" value="MEMBRANE TRANSPORTER PROTEIN MJ0441-RELATED"/>
    <property type="match status" value="1"/>
</dbReference>
<dbReference type="PANTHER" id="PTHR43701:SF13">
    <property type="entry name" value="MEMBRANE TRANSPORTER PROTEIN YRKJ-RELATED"/>
    <property type="match status" value="1"/>
</dbReference>
<comment type="subcellular location">
    <subcellularLocation>
        <location evidence="6">Cell membrane</location>
        <topology evidence="6">Multi-pass membrane protein</topology>
    </subcellularLocation>
    <subcellularLocation>
        <location evidence="1">Membrane</location>
        <topology evidence="1">Multi-pass membrane protein</topology>
    </subcellularLocation>
</comment>
<dbReference type="InterPro" id="IPR051598">
    <property type="entry name" value="TSUP/Inactive_protease-like"/>
</dbReference>
<reference evidence="7" key="2">
    <citation type="journal article" date="2021" name="Microbiology">
        <title>Metagenomic Analysis of the Microbial Community in the Underground Coal Fire Area (Kemerovo Region, Russia) Revealed Predominance of Thermophilic Members of the Phyla Deinococcus-thermus, Aquificae, and Firmicutes.</title>
        <authorList>
            <person name="Kadnikov V."/>
            <person name="Mardanov A.V."/>
            <person name="Beletsky A.V."/>
            <person name="Karnachuk O.V."/>
            <person name="Ravin N.V."/>
        </authorList>
    </citation>
    <scope>NUCLEOTIDE SEQUENCE</scope>
    <source>
        <strain evidence="7">RBS10-49</strain>
    </source>
</reference>
<sequence>MLLKILVLALIGWSASFVSGMVGIGGAVIKYPMLLYLPPLLAGFSYSAHEVAGLNAIQVFFATLSAVVALRKEPYLNRSLVLYMGGAILLASFIGGFGAQYLSQAAVNVVFAFLAVAALFLMFLPKKALDDVPPDKVRFNRALAVGIAVFVGLASGVVGAGGGFILVPLMLFILRIPTRMTIATSLAVTFLNSIGSTLGKVLSNQIIYWPDGVVLVIASMLGAPLGARLMTRTSPRLLQGILTALIALTVAKMWWDILLPGEVPADAPLPPAEPEN</sequence>
<proteinExistence type="inferred from homology"/>
<evidence type="ECO:0000256" key="2">
    <source>
        <dbReference type="ARBA" id="ARBA00009142"/>
    </source>
</evidence>
<dbReference type="Proteomes" id="UP000748108">
    <property type="component" value="Unassembled WGS sequence"/>
</dbReference>
<keyword evidence="9" id="KW-1185">Reference proteome</keyword>
<dbReference type="EMBL" id="JXBB01000002">
    <property type="protein sequence ID" value="OAR05339.1"/>
    <property type="molecule type" value="Genomic_DNA"/>
</dbReference>
<evidence type="ECO:0000256" key="5">
    <source>
        <dbReference type="ARBA" id="ARBA00023136"/>
    </source>
</evidence>
<dbReference type="STRING" id="1484.SA87_07810"/>
<protein>
    <recommendedName>
        <fullName evidence="6">Probable membrane transporter protein</fullName>
    </recommendedName>
</protein>
<feature type="transmembrane region" description="Helical" evidence="6">
    <location>
        <begin position="51"/>
        <end position="68"/>
    </location>
</feature>
<name>A0A132MGC8_HYDSH</name>
<dbReference type="Pfam" id="PF01925">
    <property type="entry name" value="TauE"/>
    <property type="match status" value="1"/>
</dbReference>
<evidence type="ECO:0000256" key="4">
    <source>
        <dbReference type="ARBA" id="ARBA00022989"/>
    </source>
</evidence>
<feature type="transmembrane region" description="Helical" evidence="6">
    <location>
        <begin position="80"/>
        <end position="99"/>
    </location>
</feature>
<evidence type="ECO:0000313" key="7">
    <source>
        <dbReference type="EMBL" id="MBT9283500.1"/>
    </source>
</evidence>
<dbReference type="AlphaFoldDB" id="A0A132MGC8"/>
<reference evidence="8 9" key="1">
    <citation type="submission" date="2015-09" db="EMBL/GenBank/DDBJ databases">
        <title>Draft genome sequence of Hydrogenibacillus schlegelii DSM 2000.</title>
        <authorList>
            <person name="Hemp J."/>
        </authorList>
    </citation>
    <scope>NUCLEOTIDE SEQUENCE [LARGE SCALE GENOMIC DNA]</scope>
    <source>
        <strain evidence="8 9">MA 48</strain>
    </source>
</reference>
<feature type="transmembrane region" description="Helical" evidence="6">
    <location>
        <begin position="105"/>
        <end position="124"/>
    </location>
</feature>
<accession>A0A132MGC8</accession>
<evidence type="ECO:0000256" key="1">
    <source>
        <dbReference type="ARBA" id="ARBA00004141"/>
    </source>
</evidence>
<evidence type="ECO:0000313" key="9">
    <source>
        <dbReference type="Proteomes" id="UP000243024"/>
    </source>
</evidence>
<comment type="similarity">
    <text evidence="2 6">Belongs to the 4-toluene sulfonate uptake permease (TSUP) (TC 2.A.102) family.</text>
</comment>
<dbReference type="Proteomes" id="UP000243024">
    <property type="component" value="Unassembled WGS sequence"/>
</dbReference>
<organism evidence="8 9">
    <name type="scientific">Hydrogenibacillus schlegelii</name>
    <name type="common">Bacillus schlegelii</name>
    <dbReference type="NCBI Taxonomy" id="1484"/>
    <lineage>
        <taxon>Bacteria</taxon>
        <taxon>Bacillati</taxon>
        <taxon>Bacillota</taxon>
        <taxon>Bacilli</taxon>
        <taxon>Bacillales</taxon>
        <taxon>Bacillales Family X. Incertae Sedis</taxon>
        <taxon>Hydrogenibacillus</taxon>
    </lineage>
</organism>
<feature type="transmembrane region" description="Helical" evidence="6">
    <location>
        <begin position="145"/>
        <end position="174"/>
    </location>
</feature>
<keyword evidence="6" id="KW-1003">Cell membrane</keyword>
<dbReference type="EMBL" id="JAHHQF010000103">
    <property type="protein sequence ID" value="MBT9283500.1"/>
    <property type="molecule type" value="Genomic_DNA"/>
</dbReference>
<keyword evidence="4 6" id="KW-1133">Transmembrane helix</keyword>
<comment type="caution">
    <text evidence="8">The sequence shown here is derived from an EMBL/GenBank/DDBJ whole genome shotgun (WGS) entry which is preliminary data.</text>
</comment>
<evidence type="ECO:0000256" key="3">
    <source>
        <dbReference type="ARBA" id="ARBA00022692"/>
    </source>
</evidence>
<keyword evidence="5 6" id="KW-0472">Membrane</keyword>
<feature type="transmembrane region" description="Helical" evidence="6">
    <location>
        <begin position="206"/>
        <end position="225"/>
    </location>
</feature>
<feature type="transmembrane region" description="Helical" evidence="6">
    <location>
        <begin position="237"/>
        <end position="255"/>
    </location>
</feature>
<gene>
    <name evidence="7" type="ORF">KM312_12840</name>
    <name evidence="8" type="ORF">SA87_07810</name>
</gene>